<accession>A0A2U2DS12</accession>
<keyword evidence="3" id="KW-1185">Reference proteome</keyword>
<reference evidence="2 3" key="1">
    <citation type="submission" date="2018-05" db="EMBL/GenBank/DDBJ databases">
        <title>The draft genome of strain NS-104.</title>
        <authorList>
            <person name="Hang P."/>
            <person name="Jiang J."/>
        </authorList>
    </citation>
    <scope>NUCLEOTIDE SEQUENCE [LARGE SCALE GENOMIC DNA]</scope>
    <source>
        <strain evidence="2 3">NS-104</strain>
    </source>
</reference>
<feature type="chain" id="PRO_5015638291" evidence="1">
    <location>
        <begin position="34"/>
        <end position="131"/>
    </location>
</feature>
<evidence type="ECO:0000313" key="3">
    <source>
        <dbReference type="Proteomes" id="UP000245252"/>
    </source>
</evidence>
<feature type="signal peptide" evidence="1">
    <location>
        <begin position="1"/>
        <end position="33"/>
    </location>
</feature>
<dbReference type="PROSITE" id="PS51318">
    <property type="entry name" value="TAT"/>
    <property type="match status" value="1"/>
</dbReference>
<evidence type="ECO:0000256" key="1">
    <source>
        <dbReference type="SAM" id="SignalP"/>
    </source>
</evidence>
<dbReference type="AlphaFoldDB" id="A0A2U2DS12"/>
<protein>
    <submittedName>
        <fullName evidence="2">Uncharacterized protein</fullName>
    </submittedName>
</protein>
<comment type="caution">
    <text evidence="2">The sequence shown here is derived from an EMBL/GenBank/DDBJ whole genome shotgun (WGS) entry which is preliminary data.</text>
</comment>
<proteinExistence type="predicted"/>
<evidence type="ECO:0000313" key="2">
    <source>
        <dbReference type="EMBL" id="PWE56071.1"/>
    </source>
</evidence>
<gene>
    <name evidence="2" type="ORF">DEM27_11575</name>
</gene>
<dbReference type="EMBL" id="QFBC01000004">
    <property type="protein sequence ID" value="PWE56071.1"/>
    <property type="molecule type" value="Genomic_DNA"/>
</dbReference>
<name>A0A2U2DS12_9HYPH</name>
<dbReference type="RefSeq" id="WP_109458391.1">
    <property type="nucleotide sequence ID" value="NZ_QFBC01000004.1"/>
</dbReference>
<sequence length="131" mass="14068">MKTTYSVRRLLSAAAGVAVLSSALLGFASSASAADVTFVMRNSHPNAVEVELYSQDRSHVWPGDNQVYYLDDGESKTMSLACNEGEKICYGAWVSGDKSTYWGTGPDNAETCTDCCYTCTGGETEEINLVP</sequence>
<dbReference type="Proteomes" id="UP000245252">
    <property type="component" value="Unassembled WGS sequence"/>
</dbReference>
<keyword evidence="1" id="KW-0732">Signal</keyword>
<organism evidence="2 3">
    <name type="scientific">Metarhizobium album</name>
    <dbReference type="NCBI Taxonomy" id="2182425"/>
    <lineage>
        <taxon>Bacteria</taxon>
        <taxon>Pseudomonadati</taxon>
        <taxon>Pseudomonadota</taxon>
        <taxon>Alphaproteobacteria</taxon>
        <taxon>Hyphomicrobiales</taxon>
        <taxon>Rhizobiaceae</taxon>
        <taxon>Metarhizobium</taxon>
    </lineage>
</organism>
<dbReference type="InterPro" id="IPR006311">
    <property type="entry name" value="TAT_signal"/>
</dbReference>
<dbReference type="OrthoDB" id="7677739at2"/>